<evidence type="ECO:0000256" key="3">
    <source>
        <dbReference type="ARBA" id="ARBA00013184"/>
    </source>
</evidence>
<comment type="subcellular location">
    <subcellularLocation>
        <location evidence="1 12">Nucleus</location>
    </subcellularLocation>
</comment>
<dbReference type="InterPro" id="IPR019787">
    <property type="entry name" value="Znf_PHD-finger"/>
</dbReference>
<dbReference type="PANTHER" id="PTHR10615:SF161">
    <property type="entry name" value="HISTONE ACETYLTRANSFERASE KAT7"/>
    <property type="match status" value="1"/>
</dbReference>
<keyword evidence="9" id="KW-0007">Acetylation</keyword>
<keyword evidence="16" id="KW-1185">Reference proteome</keyword>
<dbReference type="GO" id="GO:1990467">
    <property type="term" value="C:NuA3a histone acetyltransferase complex"/>
    <property type="evidence" value="ECO:0007669"/>
    <property type="project" value="TreeGrafter"/>
</dbReference>
<dbReference type="PROSITE" id="PS51726">
    <property type="entry name" value="MYST_HAT"/>
    <property type="match status" value="1"/>
</dbReference>
<dbReference type="InterPro" id="IPR013083">
    <property type="entry name" value="Znf_RING/FYVE/PHD"/>
</dbReference>
<evidence type="ECO:0000313" key="15">
    <source>
        <dbReference type="EMBL" id="KAA1104030.1"/>
    </source>
</evidence>
<dbReference type="Gene3D" id="1.10.10.10">
    <property type="entry name" value="Winged helix-like DNA-binding domain superfamily/Winged helix DNA-binding domain"/>
    <property type="match status" value="1"/>
</dbReference>
<dbReference type="Pfam" id="PF00628">
    <property type="entry name" value="PHD"/>
    <property type="match status" value="1"/>
</dbReference>
<dbReference type="GO" id="GO:0003682">
    <property type="term" value="F:chromatin binding"/>
    <property type="evidence" value="ECO:0007669"/>
    <property type="project" value="TreeGrafter"/>
</dbReference>
<dbReference type="GO" id="GO:0005634">
    <property type="term" value="C:nucleus"/>
    <property type="evidence" value="ECO:0007669"/>
    <property type="project" value="UniProtKB-SubCell"/>
</dbReference>
<feature type="compositionally biased region" description="Acidic residues" evidence="13">
    <location>
        <begin position="521"/>
        <end position="535"/>
    </location>
</feature>
<dbReference type="InterPro" id="IPR036388">
    <property type="entry name" value="WH-like_DNA-bd_sf"/>
</dbReference>
<dbReference type="Gene3D" id="3.40.630.30">
    <property type="match status" value="1"/>
</dbReference>
<feature type="compositionally biased region" description="Polar residues" evidence="13">
    <location>
        <begin position="78"/>
        <end position="89"/>
    </location>
</feature>
<feature type="region of interest" description="Disordered" evidence="13">
    <location>
        <begin position="654"/>
        <end position="686"/>
    </location>
</feature>
<dbReference type="Pfam" id="PF17772">
    <property type="entry name" value="zf-MYST"/>
    <property type="match status" value="1"/>
</dbReference>
<comment type="caution">
    <text evidence="15">The sequence shown here is derived from an EMBL/GenBank/DDBJ whole genome shotgun (WGS) entry which is preliminary data.</text>
</comment>
<evidence type="ECO:0000256" key="2">
    <source>
        <dbReference type="ARBA" id="ARBA00010107"/>
    </source>
</evidence>
<dbReference type="InterPro" id="IPR040706">
    <property type="entry name" value="Zf-MYST"/>
</dbReference>
<dbReference type="GO" id="GO:0006357">
    <property type="term" value="P:regulation of transcription by RNA polymerase II"/>
    <property type="evidence" value="ECO:0007669"/>
    <property type="project" value="TreeGrafter"/>
</dbReference>
<feature type="region of interest" description="Disordered" evidence="13">
    <location>
        <begin position="185"/>
        <end position="212"/>
    </location>
</feature>
<organism evidence="15 16">
    <name type="scientific">Puccinia graminis f. sp. tritici</name>
    <dbReference type="NCBI Taxonomy" id="56615"/>
    <lineage>
        <taxon>Eukaryota</taxon>
        <taxon>Fungi</taxon>
        <taxon>Dikarya</taxon>
        <taxon>Basidiomycota</taxon>
        <taxon>Pucciniomycotina</taxon>
        <taxon>Pucciniomycetes</taxon>
        <taxon>Pucciniales</taxon>
        <taxon>Pucciniaceae</taxon>
        <taxon>Puccinia</taxon>
    </lineage>
</organism>
<keyword evidence="4" id="KW-0808">Transferase</keyword>
<feature type="compositionally biased region" description="Low complexity" evidence="13">
    <location>
        <begin position="485"/>
        <end position="495"/>
    </location>
</feature>
<dbReference type="Proteomes" id="UP000324748">
    <property type="component" value="Unassembled WGS sequence"/>
</dbReference>
<comment type="similarity">
    <text evidence="2 12">Belongs to the MYST (SAS/MOZ) family.</text>
</comment>
<feature type="compositionally biased region" description="Acidic residues" evidence="13">
    <location>
        <begin position="18"/>
        <end position="40"/>
    </location>
</feature>
<evidence type="ECO:0000259" key="14">
    <source>
        <dbReference type="PROSITE" id="PS51726"/>
    </source>
</evidence>
<feature type="region of interest" description="Disordered" evidence="13">
    <location>
        <begin position="411"/>
        <end position="617"/>
    </location>
</feature>
<feature type="compositionally biased region" description="Low complexity" evidence="13">
    <location>
        <begin position="596"/>
        <end position="613"/>
    </location>
</feature>
<feature type="compositionally biased region" description="Low complexity" evidence="13">
    <location>
        <begin position="41"/>
        <end position="62"/>
    </location>
</feature>
<dbReference type="GO" id="GO:0004402">
    <property type="term" value="F:histone acetyltransferase activity"/>
    <property type="evidence" value="ECO:0007669"/>
    <property type="project" value="InterPro"/>
</dbReference>
<feature type="active site" description="Proton donor/acceptor" evidence="11">
    <location>
        <position position="882"/>
    </location>
</feature>
<evidence type="ECO:0000256" key="10">
    <source>
        <dbReference type="ARBA" id="ARBA00023242"/>
    </source>
</evidence>
<name>A0A5B0PTR1_PUCGR</name>
<sequence>MATMEPINMTIEENLSTDNDDTNDMDAEGELVDSEDEQQELIEQQQQQQYHSTSSSQPSSPSFNTALTEQEQEPIQDIITQKPPSQSTVYEEEEAGQHHHSILIEPIHHPLQDSSPKMAPVRLNKKTTTKRSISTSNKTQLKLIKSQPVNHRSNSKQKRCNSKLLPIVMAEQQILEQHQQQQQKACKQVYNQPNRQQPQQQPTSPVTRPKLGVIGGRRAPREGWCSFCSREGGFDDLNGNMVRGEIPISLVTQSLNPSNDPSHNSSNNLSLEPLSIIPSSSTSSTSRRRGKGEMVSCWECGQSGHFSCMELNNLTIKSHAKSYPWLCLECRRCHGCDKKGDDDQNMLLCAVCDRGWHGECLNPPLRTVPSGDFTCPFDHQSTQCIPPLPDSVTLPPFSPSQIPLGLPTIPNNTPLKANGITSKPNNRATVNKKRKMKNLPSDDDDESMGFVDKETGDPTEIRSSKKLAAGKPRNGTKGTVKRLNTLTSTTSSSLSPLRKQTSSLTLDGTALDPFSNHPDGSDENIDDAQEEEEQGADSLDPPKPTNPFEGVLNEDEAAIGDRNITEDDLTRFNQSLERSKARMETSAGESADRTNAAAPSPSMVAVPSPSSGSLETPRLAAVRERRSGLHGTSPSGTRGRITPTVFTPEMEIDEVSSNSSTHHEEVVKKKEAARPSRRTKKNETHQTSIIKSIRFGEYEIDVWYQAPYPEEYSKLPGGRLWICERCLKYFKTEFEISRHRMKCKNFYPPGDEIYRDNDERHGVRIQIFEVDGRKNKMYCQNLCLLSKMFLDHKTLYYDVDPFLFYVITQTSLLSNHPSSIDSSPSNPRCQFVGYFSKEKRSPTNNVSCIMTLPVLQRKGWGNLLIDFSYLLSKKEKRVGTPEKPLSDLGLLSYRNYWTLSISKFLMSCDPSNEEEQITLEDIANQTSISLLDVYYTCRHKNWIHEVKPSPLSNTSVPVVHHPVVPKRKSHNWNGRRKPPSSVHASPAPVHASQARPNQPGGSSNTNPSAPSSKTNSSLIIDEKAIPKYYNIRWDPLEVSQIVEKSAQKDLLCLKPEKLVWSPFLTTRAQGLSIDVSPIAIPLIPNTDPYQFSNKKLASSSVDQSPLIP</sequence>
<feature type="compositionally biased region" description="Basic residues" evidence="13">
    <location>
        <begin position="963"/>
        <end position="978"/>
    </location>
</feature>
<dbReference type="EC" id="2.3.1.48" evidence="3 12"/>
<dbReference type="InterPro" id="IPR001965">
    <property type="entry name" value="Znf_PHD"/>
</dbReference>
<dbReference type="OrthoDB" id="787137at2759"/>
<evidence type="ECO:0000256" key="11">
    <source>
        <dbReference type="PIRSR" id="PIRSR602717-51"/>
    </source>
</evidence>
<feature type="compositionally biased region" description="Low complexity" evidence="13">
    <location>
        <begin position="254"/>
        <end position="285"/>
    </location>
</feature>
<feature type="compositionally biased region" description="Basic and acidic residues" evidence="13">
    <location>
        <begin position="661"/>
        <end position="674"/>
    </location>
</feature>
<evidence type="ECO:0000256" key="13">
    <source>
        <dbReference type="SAM" id="MobiDB-lite"/>
    </source>
</evidence>
<feature type="region of interest" description="Disordered" evidence="13">
    <location>
        <begin position="253"/>
        <end position="288"/>
    </location>
</feature>
<feature type="region of interest" description="Disordered" evidence="13">
    <location>
        <begin position="1"/>
        <end position="98"/>
    </location>
</feature>
<evidence type="ECO:0000256" key="4">
    <source>
        <dbReference type="ARBA" id="ARBA00022679"/>
    </source>
</evidence>
<dbReference type="InterPro" id="IPR016181">
    <property type="entry name" value="Acyl_CoA_acyltransferase"/>
</dbReference>
<dbReference type="SUPFAM" id="SSF55729">
    <property type="entry name" value="Acyl-CoA N-acyltransferases (Nat)"/>
    <property type="match status" value="1"/>
</dbReference>
<dbReference type="SMART" id="SM00249">
    <property type="entry name" value="PHD"/>
    <property type="match status" value="2"/>
</dbReference>
<dbReference type="InterPro" id="IPR050603">
    <property type="entry name" value="MYST_HAT"/>
</dbReference>
<dbReference type="AlphaFoldDB" id="A0A5B0PTR1"/>
<dbReference type="GO" id="GO:0008270">
    <property type="term" value="F:zinc ion binding"/>
    <property type="evidence" value="ECO:0007669"/>
    <property type="project" value="UniProtKB-KW"/>
</dbReference>
<dbReference type="GO" id="GO:0003712">
    <property type="term" value="F:transcription coregulator activity"/>
    <property type="evidence" value="ECO:0007669"/>
    <property type="project" value="TreeGrafter"/>
</dbReference>
<feature type="compositionally biased region" description="Basic and acidic residues" evidence="13">
    <location>
        <begin position="451"/>
        <end position="463"/>
    </location>
</feature>
<keyword evidence="5" id="KW-0479">Metal-binding</keyword>
<evidence type="ECO:0000256" key="6">
    <source>
        <dbReference type="ARBA" id="ARBA00022771"/>
    </source>
</evidence>
<evidence type="ECO:0000256" key="9">
    <source>
        <dbReference type="ARBA" id="ARBA00022990"/>
    </source>
</evidence>
<dbReference type="SUPFAM" id="SSF57903">
    <property type="entry name" value="FYVE/PHD zinc finger"/>
    <property type="match status" value="2"/>
</dbReference>
<dbReference type="Gene3D" id="3.30.40.10">
    <property type="entry name" value="Zinc/RING finger domain, C3HC4 (zinc finger)"/>
    <property type="match status" value="1"/>
</dbReference>
<feature type="domain" description="MYST-type HAT" evidence="14">
    <location>
        <begin position="685"/>
        <end position="957"/>
    </location>
</feature>
<dbReference type="InterPro" id="IPR002717">
    <property type="entry name" value="HAT_MYST-type"/>
</dbReference>
<keyword evidence="6" id="KW-0863">Zinc-finger</keyword>
<reference evidence="15 16" key="1">
    <citation type="submission" date="2019-05" db="EMBL/GenBank/DDBJ databases">
        <title>Emergence of the Ug99 lineage of the wheat stem rust pathogen through somatic hybridization.</title>
        <authorList>
            <person name="Li F."/>
            <person name="Upadhyaya N.M."/>
            <person name="Sperschneider J."/>
            <person name="Matny O."/>
            <person name="Nguyen-Phuc H."/>
            <person name="Mago R."/>
            <person name="Raley C."/>
            <person name="Miller M.E."/>
            <person name="Silverstein K.A.T."/>
            <person name="Henningsen E."/>
            <person name="Hirsch C.D."/>
            <person name="Visser B."/>
            <person name="Pretorius Z.A."/>
            <person name="Steffenson B.J."/>
            <person name="Schwessinger B."/>
            <person name="Dodds P.N."/>
            <person name="Figueroa M."/>
        </authorList>
    </citation>
    <scope>NUCLEOTIDE SEQUENCE [LARGE SCALE GENOMIC DNA]</scope>
    <source>
        <strain evidence="15">21-0</strain>
    </source>
</reference>
<dbReference type="InterPro" id="IPR011011">
    <property type="entry name" value="Znf_FYVE_PHD"/>
</dbReference>
<evidence type="ECO:0000313" key="16">
    <source>
        <dbReference type="Proteomes" id="UP000324748"/>
    </source>
</evidence>
<keyword evidence="8" id="KW-0156">Chromatin regulator</keyword>
<evidence type="ECO:0000256" key="5">
    <source>
        <dbReference type="ARBA" id="ARBA00022723"/>
    </source>
</evidence>
<dbReference type="FunFam" id="3.30.60.60:FF:000001">
    <property type="entry name" value="Histone acetyltransferase"/>
    <property type="match status" value="1"/>
</dbReference>
<keyword evidence="7" id="KW-0862">Zinc</keyword>
<dbReference type="EMBL" id="VSWC01000041">
    <property type="protein sequence ID" value="KAA1104030.1"/>
    <property type="molecule type" value="Genomic_DNA"/>
</dbReference>
<evidence type="ECO:0000256" key="1">
    <source>
        <dbReference type="ARBA" id="ARBA00004123"/>
    </source>
</evidence>
<feature type="region of interest" description="Disordered" evidence="13">
    <location>
        <begin position="954"/>
        <end position="1016"/>
    </location>
</feature>
<feature type="compositionally biased region" description="Polar residues" evidence="13">
    <location>
        <begin position="411"/>
        <end position="429"/>
    </location>
</feature>
<evidence type="ECO:0000256" key="12">
    <source>
        <dbReference type="RuleBase" id="RU361211"/>
    </source>
</evidence>
<evidence type="ECO:0000256" key="8">
    <source>
        <dbReference type="ARBA" id="ARBA00022853"/>
    </source>
</evidence>
<evidence type="ECO:0000256" key="7">
    <source>
        <dbReference type="ARBA" id="ARBA00022833"/>
    </source>
</evidence>
<dbReference type="Pfam" id="PF01853">
    <property type="entry name" value="MOZ_SAS"/>
    <property type="match status" value="1"/>
</dbReference>
<protein>
    <recommendedName>
        <fullName evidence="3 12">Histone acetyltransferase</fullName>
        <ecNumber evidence="3 12">2.3.1.48</ecNumber>
    </recommendedName>
</protein>
<feature type="compositionally biased region" description="Low complexity" evidence="13">
    <location>
        <begin position="185"/>
        <end position="209"/>
    </location>
</feature>
<dbReference type="Gene3D" id="3.30.60.60">
    <property type="entry name" value="N-acetyl transferase-like"/>
    <property type="match status" value="1"/>
</dbReference>
<proteinExistence type="inferred from homology"/>
<accession>A0A5B0PTR1</accession>
<gene>
    <name evidence="15" type="ORF">PGT21_007765</name>
</gene>
<comment type="catalytic activity">
    <reaction evidence="12">
        <text>L-lysyl-[protein] + acetyl-CoA = N(6)-acetyl-L-lysyl-[protein] + CoA + H(+)</text>
        <dbReference type="Rhea" id="RHEA:45948"/>
        <dbReference type="Rhea" id="RHEA-COMP:9752"/>
        <dbReference type="Rhea" id="RHEA-COMP:10731"/>
        <dbReference type="ChEBI" id="CHEBI:15378"/>
        <dbReference type="ChEBI" id="CHEBI:29969"/>
        <dbReference type="ChEBI" id="CHEBI:57287"/>
        <dbReference type="ChEBI" id="CHEBI:57288"/>
        <dbReference type="ChEBI" id="CHEBI:61930"/>
        <dbReference type="EC" id="2.3.1.48"/>
    </reaction>
</comment>
<dbReference type="PANTHER" id="PTHR10615">
    <property type="entry name" value="HISTONE ACETYLTRANSFERASE"/>
    <property type="match status" value="1"/>
</dbReference>
<feature type="compositionally biased region" description="Low complexity" evidence="13">
    <location>
        <begin position="979"/>
        <end position="992"/>
    </location>
</feature>
<feature type="compositionally biased region" description="Polar residues" evidence="13">
    <location>
        <begin position="994"/>
        <end position="1016"/>
    </location>
</feature>
<keyword evidence="10 12" id="KW-0539">Nucleus</keyword>